<gene>
    <name evidence="7" type="ORF">NEZAVI_LOCUS3771</name>
</gene>
<dbReference type="SUPFAM" id="SSF63825">
    <property type="entry name" value="YWTD domain"/>
    <property type="match status" value="1"/>
</dbReference>
<dbReference type="GO" id="GO:0005041">
    <property type="term" value="F:low-density lipoprotein particle receptor activity"/>
    <property type="evidence" value="ECO:0007669"/>
    <property type="project" value="TreeGrafter"/>
</dbReference>
<evidence type="ECO:0000313" key="7">
    <source>
        <dbReference type="EMBL" id="CAH1393046.1"/>
    </source>
</evidence>
<keyword evidence="1" id="KW-0245">EGF-like domain</keyword>
<dbReference type="GO" id="GO:0043235">
    <property type="term" value="C:receptor complex"/>
    <property type="evidence" value="ECO:0007669"/>
    <property type="project" value="TreeGrafter"/>
</dbReference>
<dbReference type="OrthoDB" id="21182at2759"/>
<dbReference type="InterPro" id="IPR000033">
    <property type="entry name" value="LDLR_classB_rpt"/>
</dbReference>
<evidence type="ECO:0000256" key="6">
    <source>
        <dbReference type="PROSITE-ProRule" id="PRU00461"/>
    </source>
</evidence>
<evidence type="ECO:0000256" key="5">
    <source>
        <dbReference type="ARBA" id="ARBA00023180"/>
    </source>
</evidence>
<organism evidence="7 8">
    <name type="scientific">Nezara viridula</name>
    <name type="common">Southern green stink bug</name>
    <name type="synonym">Cimex viridulus</name>
    <dbReference type="NCBI Taxonomy" id="85310"/>
    <lineage>
        <taxon>Eukaryota</taxon>
        <taxon>Metazoa</taxon>
        <taxon>Ecdysozoa</taxon>
        <taxon>Arthropoda</taxon>
        <taxon>Hexapoda</taxon>
        <taxon>Insecta</taxon>
        <taxon>Pterygota</taxon>
        <taxon>Neoptera</taxon>
        <taxon>Paraneoptera</taxon>
        <taxon>Hemiptera</taxon>
        <taxon>Heteroptera</taxon>
        <taxon>Panheteroptera</taxon>
        <taxon>Pentatomomorpha</taxon>
        <taxon>Pentatomoidea</taxon>
        <taxon>Pentatomidae</taxon>
        <taxon>Pentatominae</taxon>
        <taxon>Nezara</taxon>
    </lineage>
</organism>
<keyword evidence="2" id="KW-0732">Signal</keyword>
<dbReference type="InterPro" id="IPR011042">
    <property type="entry name" value="6-blade_b-propeller_TolB-like"/>
</dbReference>
<sequence>MLRYQNYQAIGNIEVVVETGLSTAEGLAVDWIGYNLYWVESSLDQIEYAPSSTVQVSLEALLLFDRRCPAADFPPILTGREPVYPQAALSRPPLSLLTHPGPPEGLVLLPWTRVARLNGAHLEKVRVARLLFWTDWDANAPRIESCSMAGYGRKVVVYIDHIGNGAWPNGLTLDYVLERIYWIDARSDSIHTTTYAGTDHHEVLKGHEMTSHPFAITLFENYVFWTDWRSSSVIRANKWTGSQVTVLQRTLSQPFDIKILHPSRQPRGQFLFDRLE</sequence>
<evidence type="ECO:0000256" key="2">
    <source>
        <dbReference type="ARBA" id="ARBA00022729"/>
    </source>
</evidence>
<keyword evidence="4" id="KW-1015">Disulfide bond</keyword>
<feature type="repeat" description="LDL-receptor class B" evidence="6">
    <location>
        <begin position="178"/>
        <end position="222"/>
    </location>
</feature>
<dbReference type="GO" id="GO:0005886">
    <property type="term" value="C:plasma membrane"/>
    <property type="evidence" value="ECO:0007669"/>
    <property type="project" value="TreeGrafter"/>
</dbReference>
<dbReference type="AlphaFoldDB" id="A0A9P0H2R2"/>
<accession>A0A9P0H2R2</accession>
<dbReference type="InterPro" id="IPR051221">
    <property type="entry name" value="LDLR-related"/>
</dbReference>
<keyword evidence="5" id="KW-0325">Glycoprotein</keyword>
<protein>
    <submittedName>
        <fullName evidence="7">Uncharacterized protein</fullName>
    </submittedName>
</protein>
<dbReference type="Gene3D" id="2.120.10.30">
    <property type="entry name" value="TolB, C-terminal domain"/>
    <property type="match status" value="2"/>
</dbReference>
<dbReference type="PROSITE" id="PS51120">
    <property type="entry name" value="LDLRB"/>
    <property type="match status" value="1"/>
</dbReference>
<dbReference type="Pfam" id="PF00058">
    <property type="entry name" value="Ldl_recept_b"/>
    <property type="match status" value="1"/>
</dbReference>
<evidence type="ECO:0000256" key="4">
    <source>
        <dbReference type="ARBA" id="ARBA00023157"/>
    </source>
</evidence>
<dbReference type="PANTHER" id="PTHR22722:SF5">
    <property type="entry name" value="LOW-DENSITY LIPOPROTEIN RECEPTOR-RELATED PROTEIN 1B"/>
    <property type="match status" value="1"/>
</dbReference>
<evidence type="ECO:0000256" key="1">
    <source>
        <dbReference type="ARBA" id="ARBA00022536"/>
    </source>
</evidence>
<dbReference type="EMBL" id="OV725078">
    <property type="protein sequence ID" value="CAH1393046.1"/>
    <property type="molecule type" value="Genomic_DNA"/>
</dbReference>
<evidence type="ECO:0000313" key="8">
    <source>
        <dbReference type="Proteomes" id="UP001152798"/>
    </source>
</evidence>
<dbReference type="FunFam" id="2.120.10.30:FF:000241">
    <property type="entry name" value="Low-density lipoprotein receptor-related protein 6"/>
    <property type="match status" value="1"/>
</dbReference>
<proteinExistence type="predicted"/>
<dbReference type="SMART" id="SM00135">
    <property type="entry name" value="LY"/>
    <property type="match status" value="4"/>
</dbReference>
<reference evidence="7" key="1">
    <citation type="submission" date="2022-01" db="EMBL/GenBank/DDBJ databases">
        <authorList>
            <person name="King R."/>
        </authorList>
    </citation>
    <scope>NUCLEOTIDE SEQUENCE</scope>
</reference>
<keyword evidence="3" id="KW-0677">Repeat</keyword>
<name>A0A9P0H2R2_NEZVI</name>
<evidence type="ECO:0000256" key="3">
    <source>
        <dbReference type="ARBA" id="ARBA00022737"/>
    </source>
</evidence>
<dbReference type="Proteomes" id="UP001152798">
    <property type="component" value="Chromosome 2"/>
</dbReference>
<keyword evidence="8" id="KW-1185">Reference proteome</keyword>
<dbReference type="PANTHER" id="PTHR22722">
    <property type="entry name" value="LOW-DENSITY LIPOPROTEIN RECEPTOR-RELATED PROTEIN 2-RELATED"/>
    <property type="match status" value="1"/>
</dbReference>